<organism evidence="1">
    <name type="scientific">Arion vulgaris</name>
    <dbReference type="NCBI Taxonomy" id="1028688"/>
    <lineage>
        <taxon>Eukaryota</taxon>
        <taxon>Metazoa</taxon>
        <taxon>Spiralia</taxon>
        <taxon>Lophotrochozoa</taxon>
        <taxon>Mollusca</taxon>
        <taxon>Gastropoda</taxon>
        <taxon>Heterobranchia</taxon>
        <taxon>Euthyneura</taxon>
        <taxon>Panpulmonata</taxon>
        <taxon>Eupulmonata</taxon>
        <taxon>Stylommatophora</taxon>
        <taxon>Helicina</taxon>
        <taxon>Arionoidea</taxon>
        <taxon>Arionidae</taxon>
        <taxon>Arion</taxon>
    </lineage>
</organism>
<accession>A0A0B7ATA1</accession>
<sequence>VSGALVNHTKATVTWISLNNNIVNACTPIVELCGVGLSGAKSMKILGVQFDHCLCFRAYVEYVIVKERKDLATVIVKARKGLVAMRFMAAANIAQRLLTILYQKLVLPTIEYAMAILTVSKTQIERLERIQREAMCIIIGWTRDTPCVVMRFLLDFPTMEYTLRIARACAYLKISA</sequence>
<dbReference type="EMBL" id="HACG01036972">
    <property type="protein sequence ID" value="CEK83837.1"/>
    <property type="molecule type" value="Transcribed_RNA"/>
</dbReference>
<feature type="non-terminal residue" evidence="1">
    <location>
        <position position="1"/>
    </location>
</feature>
<reference evidence="1" key="1">
    <citation type="submission" date="2014-12" db="EMBL/GenBank/DDBJ databases">
        <title>Insight into the proteome of Arion vulgaris.</title>
        <authorList>
            <person name="Aradska J."/>
            <person name="Bulat T."/>
            <person name="Smidak R."/>
            <person name="Sarate P."/>
            <person name="Gangsoo J."/>
            <person name="Sialana F."/>
            <person name="Bilban M."/>
            <person name="Lubec G."/>
        </authorList>
    </citation>
    <scope>NUCLEOTIDE SEQUENCE</scope>
    <source>
        <tissue evidence="1">Skin</tissue>
    </source>
</reference>
<proteinExistence type="predicted"/>
<evidence type="ECO:0008006" key="2">
    <source>
        <dbReference type="Google" id="ProtNLM"/>
    </source>
</evidence>
<gene>
    <name evidence="1" type="primary">ORF139250</name>
</gene>
<name>A0A0B7ATA1_9EUPU</name>
<protein>
    <recommendedName>
        <fullName evidence="2">Alkylated DNA repair protein AlkB homologue 8 N-terminal domain-containing protein</fullName>
    </recommendedName>
</protein>
<dbReference type="AlphaFoldDB" id="A0A0B7ATA1"/>
<evidence type="ECO:0000313" key="1">
    <source>
        <dbReference type="EMBL" id="CEK83837.1"/>
    </source>
</evidence>
<feature type="non-terminal residue" evidence="1">
    <location>
        <position position="176"/>
    </location>
</feature>